<evidence type="ECO:0000256" key="1">
    <source>
        <dbReference type="SAM" id="MobiDB-lite"/>
    </source>
</evidence>
<feature type="transmembrane region" description="Helical" evidence="2">
    <location>
        <begin position="195"/>
        <end position="216"/>
    </location>
</feature>
<dbReference type="EMBL" id="JARJCW010000002">
    <property type="protein sequence ID" value="KAJ7228145.1"/>
    <property type="molecule type" value="Genomic_DNA"/>
</dbReference>
<reference evidence="3" key="1">
    <citation type="submission" date="2023-03" db="EMBL/GenBank/DDBJ databases">
        <title>Massive genome expansion in bonnet fungi (Mycena s.s.) driven by repeated elements and novel gene families across ecological guilds.</title>
        <authorList>
            <consortium name="Lawrence Berkeley National Laboratory"/>
            <person name="Harder C.B."/>
            <person name="Miyauchi S."/>
            <person name="Viragh M."/>
            <person name="Kuo A."/>
            <person name="Thoen E."/>
            <person name="Andreopoulos B."/>
            <person name="Lu D."/>
            <person name="Skrede I."/>
            <person name="Drula E."/>
            <person name="Henrissat B."/>
            <person name="Morin E."/>
            <person name="Kohler A."/>
            <person name="Barry K."/>
            <person name="LaButti K."/>
            <person name="Morin E."/>
            <person name="Salamov A."/>
            <person name="Lipzen A."/>
            <person name="Mereny Z."/>
            <person name="Hegedus B."/>
            <person name="Baldrian P."/>
            <person name="Stursova M."/>
            <person name="Weitz H."/>
            <person name="Taylor A."/>
            <person name="Grigoriev I.V."/>
            <person name="Nagy L.G."/>
            <person name="Martin F."/>
            <person name="Kauserud H."/>
        </authorList>
    </citation>
    <scope>NUCLEOTIDE SEQUENCE</scope>
    <source>
        <strain evidence="3">9144</strain>
    </source>
</reference>
<feature type="transmembrane region" description="Helical" evidence="2">
    <location>
        <begin position="115"/>
        <end position="136"/>
    </location>
</feature>
<name>A0AAD6YS45_9AGAR</name>
<dbReference type="AlphaFoldDB" id="A0AAD6YS45"/>
<accession>A0AAD6YS45</accession>
<feature type="transmembrane region" description="Helical" evidence="2">
    <location>
        <begin position="236"/>
        <end position="263"/>
    </location>
</feature>
<feature type="region of interest" description="Disordered" evidence="1">
    <location>
        <begin position="396"/>
        <end position="434"/>
    </location>
</feature>
<keyword evidence="2" id="KW-1133">Transmembrane helix</keyword>
<evidence type="ECO:0000313" key="4">
    <source>
        <dbReference type="Proteomes" id="UP001219525"/>
    </source>
</evidence>
<feature type="transmembrane region" description="Helical" evidence="2">
    <location>
        <begin position="46"/>
        <end position="69"/>
    </location>
</feature>
<evidence type="ECO:0000256" key="2">
    <source>
        <dbReference type="SAM" id="Phobius"/>
    </source>
</evidence>
<comment type="caution">
    <text evidence="3">The sequence shown here is derived from an EMBL/GenBank/DDBJ whole genome shotgun (WGS) entry which is preliminary data.</text>
</comment>
<keyword evidence="2" id="KW-0472">Membrane</keyword>
<keyword evidence="4" id="KW-1185">Reference proteome</keyword>
<keyword evidence="2" id="KW-0812">Transmembrane</keyword>
<feature type="transmembrane region" description="Helical" evidence="2">
    <location>
        <begin position="328"/>
        <end position="353"/>
    </location>
</feature>
<evidence type="ECO:0000313" key="3">
    <source>
        <dbReference type="EMBL" id="KAJ7228145.1"/>
    </source>
</evidence>
<feature type="transmembrane region" description="Helical" evidence="2">
    <location>
        <begin position="302"/>
        <end position="322"/>
    </location>
</feature>
<feature type="region of interest" description="Disordered" evidence="1">
    <location>
        <begin position="84"/>
        <end position="109"/>
    </location>
</feature>
<proteinExistence type="predicted"/>
<gene>
    <name evidence="3" type="ORF">GGX14DRAFT_611464</name>
</gene>
<organism evidence="3 4">
    <name type="scientific">Mycena pura</name>
    <dbReference type="NCBI Taxonomy" id="153505"/>
    <lineage>
        <taxon>Eukaryota</taxon>
        <taxon>Fungi</taxon>
        <taxon>Dikarya</taxon>
        <taxon>Basidiomycota</taxon>
        <taxon>Agaricomycotina</taxon>
        <taxon>Agaricomycetes</taxon>
        <taxon>Agaricomycetidae</taxon>
        <taxon>Agaricales</taxon>
        <taxon>Marasmiineae</taxon>
        <taxon>Mycenaceae</taxon>
        <taxon>Mycena</taxon>
    </lineage>
</organism>
<protein>
    <submittedName>
        <fullName evidence="3">Uncharacterized protein</fullName>
    </submittedName>
</protein>
<dbReference type="Proteomes" id="UP001219525">
    <property type="component" value="Unassembled WGS sequence"/>
</dbReference>
<sequence length="434" mass="48048">MAGFLRKLLALIPSIVAFFMTIWYLRLRRRYPDNVPDIPIVPIVDFALYSFLYVATECVFLIAVIDLILATPLLNAIGGDTSAASPNTQPAPQPHDEESLVPERESDEPRGMRGFLAHLEFPALYASAVFVVAAMLRPRGSAFFQGTYQVLKRVVIRTGIFTAVLAVLPLLLFAPLLIIWIIVKRLTVEPHKAAWAKATAVCMRLIVGAFIHVLALESIALYQPQASRLQAYLPLLIWQASLLATLSKWFGLGTYPITLMWLFTDKTAKYFLDQALKTLSVARDPNAAPPSLYRGLLRLARFFLLPIAMICNGHMYTATTLYEGALSAGIAIAWATAGAFVVVTVDLAVYWAYFWRSGRRRRSDASLEEPASSPAEVMALALFGFAVRDSTGQTMWDQFEQEGSAEPASKSQEVSDTDGVPPSEKGEFYSQRTE</sequence>
<feature type="compositionally biased region" description="Basic and acidic residues" evidence="1">
    <location>
        <begin position="94"/>
        <end position="109"/>
    </location>
</feature>
<feature type="transmembrane region" description="Helical" evidence="2">
    <location>
        <begin position="7"/>
        <end position="26"/>
    </location>
</feature>
<feature type="transmembrane region" description="Helical" evidence="2">
    <location>
        <begin position="156"/>
        <end position="183"/>
    </location>
</feature>